<sequence>LGDSGRPWWTLCMEDGSEGAQTHHGGPFEWPPVLRAYLSQFEGEPCT</sequence>
<reference evidence="1" key="1">
    <citation type="submission" date="2021-07" db="EMBL/GenBank/DDBJ databases">
        <authorList>
            <person name="Branca A.L. A."/>
        </authorList>
    </citation>
    <scope>NUCLEOTIDE SEQUENCE</scope>
</reference>
<dbReference type="EMBL" id="CAJVRC010000481">
    <property type="protein sequence ID" value="CAG8883139.1"/>
    <property type="molecule type" value="Genomic_DNA"/>
</dbReference>
<evidence type="ECO:0000313" key="1">
    <source>
        <dbReference type="EMBL" id="CAG8883139.1"/>
    </source>
</evidence>
<keyword evidence="2" id="KW-1185">Reference proteome</keyword>
<dbReference type="Proteomes" id="UP001154252">
    <property type="component" value="Unassembled WGS sequence"/>
</dbReference>
<feature type="non-terminal residue" evidence="1">
    <location>
        <position position="47"/>
    </location>
</feature>
<organism evidence="1 2">
    <name type="scientific">Penicillium egyptiacum</name>
    <dbReference type="NCBI Taxonomy" id="1303716"/>
    <lineage>
        <taxon>Eukaryota</taxon>
        <taxon>Fungi</taxon>
        <taxon>Dikarya</taxon>
        <taxon>Ascomycota</taxon>
        <taxon>Pezizomycotina</taxon>
        <taxon>Eurotiomycetes</taxon>
        <taxon>Eurotiomycetidae</taxon>
        <taxon>Eurotiales</taxon>
        <taxon>Aspergillaceae</taxon>
        <taxon>Penicillium</taxon>
    </lineage>
</organism>
<name>A0A9W4NZG9_9EURO</name>
<evidence type="ECO:0000313" key="2">
    <source>
        <dbReference type="Proteomes" id="UP001154252"/>
    </source>
</evidence>
<comment type="caution">
    <text evidence="1">The sequence shown here is derived from an EMBL/GenBank/DDBJ whole genome shotgun (WGS) entry which is preliminary data.</text>
</comment>
<accession>A0A9W4NZG9</accession>
<feature type="non-terminal residue" evidence="1">
    <location>
        <position position="1"/>
    </location>
</feature>
<gene>
    <name evidence="1" type="ORF">PEGY_LOCUS336</name>
</gene>
<dbReference type="AlphaFoldDB" id="A0A9W4NZG9"/>
<protein>
    <submittedName>
        <fullName evidence="1">Uncharacterized protein</fullName>
    </submittedName>
</protein>
<proteinExistence type="predicted"/>